<evidence type="ECO:0000259" key="3">
    <source>
        <dbReference type="Pfam" id="PF04321"/>
    </source>
</evidence>
<dbReference type="InterPro" id="IPR029903">
    <property type="entry name" value="RmlD-like-bd"/>
</dbReference>
<dbReference type="AlphaFoldDB" id="A0A1F5TM37"/>
<dbReference type="EMBL" id="MFGO01000038">
    <property type="protein sequence ID" value="OGF40012.1"/>
    <property type="molecule type" value="Genomic_DNA"/>
</dbReference>
<dbReference type="GO" id="GO:0005829">
    <property type="term" value="C:cytosol"/>
    <property type="evidence" value="ECO:0007669"/>
    <property type="project" value="TreeGrafter"/>
</dbReference>
<feature type="domain" description="RmlD-like substrate binding" evidence="3">
    <location>
        <begin position="10"/>
        <end position="280"/>
    </location>
</feature>
<comment type="function">
    <text evidence="2">Catalyzes the reduction of dTDP-6-deoxy-L-lyxo-4-hexulose to yield dTDP-L-rhamnose.</text>
</comment>
<dbReference type="Pfam" id="PF04321">
    <property type="entry name" value="RmlD_sub_bind"/>
    <property type="match status" value="1"/>
</dbReference>
<organism evidence="4 5">
    <name type="scientific">Candidatus Falkowbacteria bacterium RIFOXYD2_FULL_34_120</name>
    <dbReference type="NCBI Taxonomy" id="1798007"/>
    <lineage>
        <taxon>Bacteria</taxon>
        <taxon>Candidatus Falkowiibacteriota</taxon>
    </lineage>
</organism>
<comment type="pathway">
    <text evidence="2">Carbohydrate biosynthesis; dTDP-L-rhamnose biosynthesis.</text>
</comment>
<proteinExistence type="inferred from homology"/>
<dbReference type="GO" id="GO:0008831">
    <property type="term" value="F:dTDP-4-dehydrorhamnose reductase activity"/>
    <property type="evidence" value="ECO:0007669"/>
    <property type="project" value="UniProtKB-EC"/>
</dbReference>
<dbReference type="PANTHER" id="PTHR10491">
    <property type="entry name" value="DTDP-4-DEHYDRORHAMNOSE REDUCTASE"/>
    <property type="match status" value="1"/>
</dbReference>
<evidence type="ECO:0000313" key="4">
    <source>
        <dbReference type="EMBL" id="OGF40012.1"/>
    </source>
</evidence>
<dbReference type="EC" id="1.1.1.133" evidence="2"/>
<dbReference type="InterPro" id="IPR005913">
    <property type="entry name" value="dTDP_dehydrorham_reduct"/>
</dbReference>
<dbReference type="InterPro" id="IPR036291">
    <property type="entry name" value="NAD(P)-bd_dom_sf"/>
</dbReference>
<name>A0A1F5TM37_9BACT</name>
<comment type="similarity">
    <text evidence="1 2">Belongs to the dTDP-4-dehydrorhamnose reductase family.</text>
</comment>
<dbReference type="NCBIfam" id="TIGR01214">
    <property type="entry name" value="rmlD"/>
    <property type="match status" value="1"/>
</dbReference>
<keyword evidence="2" id="KW-0521">NADP</keyword>
<keyword evidence="2" id="KW-0560">Oxidoreductase</keyword>
<reference evidence="4 5" key="1">
    <citation type="journal article" date="2016" name="Nat. Commun.">
        <title>Thousands of microbial genomes shed light on interconnected biogeochemical processes in an aquifer system.</title>
        <authorList>
            <person name="Anantharaman K."/>
            <person name="Brown C.T."/>
            <person name="Hug L.A."/>
            <person name="Sharon I."/>
            <person name="Castelle C.J."/>
            <person name="Probst A.J."/>
            <person name="Thomas B.C."/>
            <person name="Singh A."/>
            <person name="Wilkins M.J."/>
            <person name="Karaoz U."/>
            <person name="Brodie E.L."/>
            <person name="Williams K.H."/>
            <person name="Hubbard S.S."/>
            <person name="Banfield J.F."/>
        </authorList>
    </citation>
    <scope>NUCLEOTIDE SEQUENCE [LARGE SCALE GENOMIC DNA]</scope>
</reference>
<dbReference type="GO" id="GO:0019305">
    <property type="term" value="P:dTDP-rhamnose biosynthetic process"/>
    <property type="evidence" value="ECO:0007669"/>
    <property type="project" value="UniProtKB-UniPathway"/>
</dbReference>
<protein>
    <recommendedName>
        <fullName evidence="2">dTDP-4-dehydrorhamnose reductase</fullName>
        <ecNumber evidence="2">1.1.1.133</ecNumber>
    </recommendedName>
</protein>
<evidence type="ECO:0000256" key="1">
    <source>
        <dbReference type="ARBA" id="ARBA00010944"/>
    </source>
</evidence>
<dbReference type="PANTHER" id="PTHR10491:SF4">
    <property type="entry name" value="METHIONINE ADENOSYLTRANSFERASE 2 SUBUNIT BETA"/>
    <property type="match status" value="1"/>
</dbReference>
<comment type="caution">
    <text evidence="4">The sequence shown here is derived from an EMBL/GenBank/DDBJ whole genome shotgun (WGS) entry which is preliminary data.</text>
</comment>
<evidence type="ECO:0000256" key="2">
    <source>
        <dbReference type="RuleBase" id="RU364082"/>
    </source>
</evidence>
<accession>A0A1F5TM37</accession>
<sequence length="294" mass="33538">MIIPMGQADKILILGARGNLGGQLMRVLGNNYRLICWDHEDLDITNRNEVNKKIYEVKPNIIINTAAYNAVDKCEEVPEEYQKAKLLNGDAVGFIADAALSVNSLFIHYSTDYVFAGDKQTGYAEKDEPHPISKYGETKLLGERELELRARNSLKYYLIRTSKLFGPKGESDMAKPNFFDIMLKKSETVDRLDIVNEEVSAFTYTFDLACATKELIEAKHKFGIYHITNNGVYTWFEAAQELFKLLKKDIILNPIASANYPRPAKRPVFSILLNTKLKPQRKFIEALRDYVELL</sequence>
<dbReference type="Gene3D" id="3.90.25.10">
    <property type="entry name" value="UDP-galactose 4-epimerase, domain 1"/>
    <property type="match status" value="1"/>
</dbReference>
<dbReference type="Proteomes" id="UP000177579">
    <property type="component" value="Unassembled WGS sequence"/>
</dbReference>
<dbReference type="Gene3D" id="3.40.50.720">
    <property type="entry name" value="NAD(P)-binding Rossmann-like Domain"/>
    <property type="match status" value="1"/>
</dbReference>
<evidence type="ECO:0000313" key="5">
    <source>
        <dbReference type="Proteomes" id="UP000177579"/>
    </source>
</evidence>
<gene>
    <name evidence="4" type="ORF">A2531_07340</name>
</gene>
<dbReference type="UniPathway" id="UPA00124"/>
<dbReference type="SUPFAM" id="SSF51735">
    <property type="entry name" value="NAD(P)-binding Rossmann-fold domains"/>
    <property type="match status" value="1"/>
</dbReference>
<dbReference type="CDD" id="cd05254">
    <property type="entry name" value="dTDP_HR_like_SDR_e"/>
    <property type="match status" value="1"/>
</dbReference>